<evidence type="ECO:0000259" key="3">
    <source>
        <dbReference type="PROSITE" id="PS50041"/>
    </source>
</evidence>
<dbReference type="SUPFAM" id="SSF56436">
    <property type="entry name" value="C-type lectin-like"/>
    <property type="match status" value="1"/>
</dbReference>
<accession>G3NXQ7</accession>
<proteinExistence type="predicted"/>
<evidence type="ECO:0000313" key="4">
    <source>
        <dbReference type="Ensembl" id="ENSGACP00000010127.1"/>
    </source>
</evidence>
<dbReference type="PROSITE" id="PS00615">
    <property type="entry name" value="C_TYPE_LECTIN_1"/>
    <property type="match status" value="1"/>
</dbReference>
<sequence>LTLTHFLLGTVQNCGRCQSGWRLFNMSCYLHSGSQHLKTWHDSRQDCLRRGADLAVINNLQEQLNLYEYLPKRDPSIRPWWRHPGGIWIGLTDIQTEGNWTWVNNVPLQDGGYWMQGEPNNAGTEEDCLAIMNMKNSKATWYDASCSLQKEWLCE</sequence>
<dbReference type="AlphaFoldDB" id="G3NXQ7"/>
<dbReference type="PROSITE" id="PS50041">
    <property type="entry name" value="C_TYPE_LECTIN_2"/>
    <property type="match status" value="1"/>
</dbReference>
<reference evidence="4" key="2">
    <citation type="submission" date="2024-04" db="UniProtKB">
        <authorList>
            <consortium name="Ensembl"/>
        </authorList>
    </citation>
    <scope>IDENTIFICATION</scope>
</reference>
<keyword evidence="1" id="KW-0430">Lectin</keyword>
<dbReference type="Pfam" id="PF00059">
    <property type="entry name" value="Lectin_C"/>
    <property type="match status" value="1"/>
</dbReference>
<dbReference type="GO" id="GO:0030246">
    <property type="term" value="F:carbohydrate binding"/>
    <property type="evidence" value="ECO:0007669"/>
    <property type="project" value="UniProtKB-KW"/>
</dbReference>
<dbReference type="Gene3D" id="3.10.100.10">
    <property type="entry name" value="Mannose-Binding Protein A, subunit A"/>
    <property type="match status" value="1"/>
</dbReference>
<reference evidence="4" key="1">
    <citation type="submission" date="2006-01" db="EMBL/GenBank/DDBJ databases">
        <authorList>
            <person name="Lindblad-Toh K."/>
            <person name="Mauceli E."/>
            <person name="Grabherr M."/>
            <person name="Chang J.L."/>
            <person name="Lander E.S."/>
        </authorList>
    </citation>
    <scope>NUCLEOTIDE SEQUENCE [LARGE SCALE GENOMIC DNA]</scope>
</reference>
<dbReference type="SMART" id="SM00034">
    <property type="entry name" value="CLECT"/>
    <property type="match status" value="1"/>
</dbReference>
<dbReference type="InterPro" id="IPR018378">
    <property type="entry name" value="C-type_lectin_CS"/>
</dbReference>
<dbReference type="OMA" id="QWICEID"/>
<dbReference type="STRING" id="69293.ENSGACP00000010127"/>
<dbReference type="PANTHER" id="PTHR22803">
    <property type="entry name" value="MANNOSE, PHOSPHOLIPASE, LECTIN RECEPTOR RELATED"/>
    <property type="match status" value="1"/>
</dbReference>
<dbReference type="Bgee" id="ENSGACG00000007640">
    <property type="expression patterns" value="Expressed in liver and 2 other cell types or tissues"/>
</dbReference>
<dbReference type="InterPro" id="IPR001304">
    <property type="entry name" value="C-type_lectin-like"/>
</dbReference>
<evidence type="ECO:0000256" key="2">
    <source>
        <dbReference type="ARBA" id="ARBA00023157"/>
    </source>
</evidence>
<dbReference type="InterPro" id="IPR033989">
    <property type="entry name" value="CD209-like_CTLD"/>
</dbReference>
<dbReference type="InterPro" id="IPR016186">
    <property type="entry name" value="C-type_lectin-like/link_sf"/>
</dbReference>
<dbReference type="InParanoid" id="G3NXQ7"/>
<dbReference type="InterPro" id="IPR016187">
    <property type="entry name" value="CTDL_fold"/>
</dbReference>
<name>G3NXQ7_GASAC</name>
<dbReference type="InterPro" id="IPR050111">
    <property type="entry name" value="C-type_lectin/snaclec_domain"/>
</dbReference>
<evidence type="ECO:0000256" key="1">
    <source>
        <dbReference type="ARBA" id="ARBA00022734"/>
    </source>
</evidence>
<keyword evidence="2" id="KW-1015">Disulfide bond</keyword>
<feature type="domain" description="C-type lectin" evidence="3">
    <location>
        <begin position="24"/>
        <end position="155"/>
    </location>
</feature>
<dbReference type="eggNOG" id="KOG4297">
    <property type="taxonomic scope" value="Eukaryota"/>
</dbReference>
<dbReference type="CDD" id="cd03590">
    <property type="entry name" value="CLECT_DC-SIGN_like"/>
    <property type="match status" value="1"/>
</dbReference>
<organism evidence="4">
    <name type="scientific">Gasterosteus aculeatus</name>
    <name type="common">Three-spined stickleback</name>
    <dbReference type="NCBI Taxonomy" id="69293"/>
    <lineage>
        <taxon>Eukaryota</taxon>
        <taxon>Metazoa</taxon>
        <taxon>Chordata</taxon>
        <taxon>Craniata</taxon>
        <taxon>Vertebrata</taxon>
        <taxon>Euteleostomi</taxon>
        <taxon>Actinopterygii</taxon>
        <taxon>Neopterygii</taxon>
        <taxon>Teleostei</taxon>
        <taxon>Neoteleostei</taxon>
        <taxon>Acanthomorphata</taxon>
        <taxon>Eupercaria</taxon>
        <taxon>Perciformes</taxon>
        <taxon>Cottioidei</taxon>
        <taxon>Gasterosteales</taxon>
        <taxon>Gasterosteidae</taxon>
        <taxon>Gasterosteus</taxon>
    </lineage>
</organism>
<protein>
    <recommendedName>
        <fullName evidence="3">C-type lectin domain-containing protein</fullName>
    </recommendedName>
</protein>
<dbReference type="Ensembl" id="ENSGACT00000010149.1">
    <property type="protein sequence ID" value="ENSGACP00000010127.1"/>
    <property type="gene ID" value="ENSGACG00000007640.1"/>
</dbReference>